<reference evidence="1" key="1">
    <citation type="submission" date="2024-09" db="EMBL/GenBank/DDBJ databases">
        <title>Black Yeasts Isolated from many extreme environments.</title>
        <authorList>
            <person name="Coleine C."/>
            <person name="Stajich J.E."/>
            <person name="Selbmann L."/>
        </authorList>
    </citation>
    <scope>NUCLEOTIDE SEQUENCE</scope>
    <source>
        <strain evidence="1">CCFEE 5737</strain>
    </source>
</reference>
<dbReference type="EMBL" id="JAWDJW010009078">
    <property type="protein sequence ID" value="KAK3059827.1"/>
    <property type="molecule type" value="Genomic_DNA"/>
</dbReference>
<name>A0ACC3D0F6_9PEZI</name>
<keyword evidence="2" id="KW-1185">Reference proteome</keyword>
<proteinExistence type="predicted"/>
<evidence type="ECO:0000313" key="1">
    <source>
        <dbReference type="EMBL" id="KAK3059827.1"/>
    </source>
</evidence>
<sequence length="121" mass="12615">VRGGSPWGAGTFSGGDGSRMPSDKELELARKQGEAFYGAVRIEEEEEGEEGAGREVGSGAPAAKAQTTLNGGQQQQQQPRQQQITGSGGRGRDGTQSNIVERKEEDEKGGPCGLPGKCVLL</sequence>
<feature type="non-terminal residue" evidence="1">
    <location>
        <position position="1"/>
    </location>
</feature>
<dbReference type="Proteomes" id="UP001186974">
    <property type="component" value="Unassembled WGS sequence"/>
</dbReference>
<evidence type="ECO:0000313" key="2">
    <source>
        <dbReference type="Proteomes" id="UP001186974"/>
    </source>
</evidence>
<accession>A0ACC3D0F6</accession>
<protein>
    <submittedName>
        <fullName evidence="1">Uncharacterized protein</fullName>
    </submittedName>
</protein>
<gene>
    <name evidence="1" type="ORF">LTS18_009969</name>
</gene>
<organism evidence="1 2">
    <name type="scientific">Coniosporium uncinatum</name>
    <dbReference type="NCBI Taxonomy" id="93489"/>
    <lineage>
        <taxon>Eukaryota</taxon>
        <taxon>Fungi</taxon>
        <taxon>Dikarya</taxon>
        <taxon>Ascomycota</taxon>
        <taxon>Pezizomycotina</taxon>
        <taxon>Dothideomycetes</taxon>
        <taxon>Dothideomycetes incertae sedis</taxon>
        <taxon>Coniosporium</taxon>
    </lineage>
</organism>
<comment type="caution">
    <text evidence="1">The sequence shown here is derived from an EMBL/GenBank/DDBJ whole genome shotgun (WGS) entry which is preliminary data.</text>
</comment>